<dbReference type="AlphaFoldDB" id="A0A1G7B293"/>
<organism evidence="1 2">
    <name type="scientific">Kordiimonas lacus</name>
    <dbReference type="NCBI Taxonomy" id="637679"/>
    <lineage>
        <taxon>Bacteria</taxon>
        <taxon>Pseudomonadati</taxon>
        <taxon>Pseudomonadota</taxon>
        <taxon>Alphaproteobacteria</taxon>
        <taxon>Kordiimonadales</taxon>
        <taxon>Kordiimonadaceae</taxon>
        <taxon>Kordiimonas</taxon>
    </lineage>
</organism>
<dbReference type="RefSeq" id="WP_068307349.1">
    <property type="nucleotide sequence ID" value="NZ_DAIOMO010000005.1"/>
</dbReference>
<gene>
    <name evidence="1" type="ORF">SAMN04488071_2325</name>
</gene>
<dbReference type="InterPro" id="IPR007420">
    <property type="entry name" value="DUF465"/>
</dbReference>
<keyword evidence="2" id="KW-1185">Reference proteome</keyword>
<sequence length="78" mass="9682">MRYIPFDLLSEIPGKEDRFWSLISSDDHFYKLTKAYNTLNQNLCEAERRRECELTFQIEDLRKERLWIKDEIFYYLSH</sequence>
<name>A0A1G7B293_9PROT</name>
<dbReference type="Gene3D" id="6.10.280.50">
    <property type="match status" value="1"/>
</dbReference>
<dbReference type="STRING" id="637679.GCA_001550055_03491"/>
<protein>
    <submittedName>
        <fullName evidence="1">Uncharacterized protein</fullName>
    </submittedName>
</protein>
<proteinExistence type="predicted"/>
<evidence type="ECO:0000313" key="2">
    <source>
        <dbReference type="Proteomes" id="UP000183685"/>
    </source>
</evidence>
<dbReference type="OrthoDB" id="1263265at2"/>
<dbReference type="Pfam" id="PF04325">
    <property type="entry name" value="DUF465"/>
    <property type="match status" value="1"/>
</dbReference>
<evidence type="ECO:0000313" key="1">
    <source>
        <dbReference type="EMBL" id="SDE21040.1"/>
    </source>
</evidence>
<dbReference type="Proteomes" id="UP000183685">
    <property type="component" value="Unassembled WGS sequence"/>
</dbReference>
<dbReference type="InterPro" id="IPR038444">
    <property type="entry name" value="DUF465_sf"/>
</dbReference>
<reference evidence="1 2" key="1">
    <citation type="submission" date="2016-10" db="EMBL/GenBank/DDBJ databases">
        <authorList>
            <person name="de Groot N.N."/>
        </authorList>
    </citation>
    <scope>NUCLEOTIDE SEQUENCE [LARGE SCALE GENOMIC DNA]</scope>
    <source>
        <strain evidence="1 2">CGMCC 1.9109</strain>
    </source>
</reference>
<dbReference type="EMBL" id="FNAK01000005">
    <property type="protein sequence ID" value="SDE21040.1"/>
    <property type="molecule type" value="Genomic_DNA"/>
</dbReference>
<accession>A0A1G7B293</accession>